<dbReference type="InterPro" id="IPR036935">
    <property type="entry name" value="Ribosomal_bL9_N_sf"/>
</dbReference>
<proteinExistence type="inferred from homology"/>
<dbReference type="GO" id="GO:0006412">
    <property type="term" value="P:translation"/>
    <property type="evidence" value="ECO:0007669"/>
    <property type="project" value="UniProtKB-UniRule"/>
</dbReference>
<dbReference type="Pfam" id="PF01281">
    <property type="entry name" value="Ribosomal_L9_N"/>
    <property type="match status" value="1"/>
</dbReference>
<keyword evidence="4 7" id="KW-0689">Ribosomal protein</keyword>
<dbReference type="NCBIfam" id="TIGR00158">
    <property type="entry name" value="L9"/>
    <property type="match status" value="1"/>
</dbReference>
<keyword evidence="2 7" id="KW-0699">rRNA-binding</keyword>
<feature type="domain" description="Ribosomal protein L9" evidence="8">
    <location>
        <begin position="13"/>
        <end position="40"/>
    </location>
</feature>
<evidence type="ECO:0000256" key="4">
    <source>
        <dbReference type="ARBA" id="ARBA00022980"/>
    </source>
</evidence>
<accession>A0A8J7IZE7</accession>
<dbReference type="EMBL" id="JAEMHM010000002">
    <property type="protein sequence ID" value="MBJ6723463.1"/>
    <property type="molecule type" value="Genomic_DNA"/>
</dbReference>
<dbReference type="RefSeq" id="WP_199382313.1">
    <property type="nucleotide sequence ID" value="NZ_JAEMHM010000002.1"/>
</dbReference>
<reference evidence="9" key="1">
    <citation type="submission" date="2020-12" db="EMBL/GenBank/DDBJ databases">
        <title>Geomonas sp. Red875, isolated from river sediment.</title>
        <authorList>
            <person name="Xu Z."/>
            <person name="Zhang Z."/>
            <person name="Masuda Y."/>
            <person name="Itoh H."/>
            <person name="Senoo K."/>
        </authorList>
    </citation>
    <scope>NUCLEOTIDE SEQUENCE</scope>
    <source>
        <strain evidence="9">Red875</strain>
    </source>
</reference>
<dbReference type="Pfam" id="PF03948">
    <property type="entry name" value="Ribosomal_L9_C"/>
    <property type="match status" value="1"/>
</dbReference>
<dbReference type="AlphaFoldDB" id="A0A8J7IZE7"/>
<comment type="caution">
    <text evidence="9">The sequence shown here is derived from an EMBL/GenBank/DDBJ whole genome shotgun (WGS) entry which is preliminary data.</text>
</comment>
<evidence type="ECO:0000256" key="2">
    <source>
        <dbReference type="ARBA" id="ARBA00022730"/>
    </source>
</evidence>
<evidence type="ECO:0000256" key="6">
    <source>
        <dbReference type="ARBA" id="ARBA00035292"/>
    </source>
</evidence>
<dbReference type="FunFam" id="3.40.5.10:FF:000003">
    <property type="entry name" value="50S ribosomal protein L9"/>
    <property type="match status" value="1"/>
</dbReference>
<name>A0A8J7IZE7_9BACT</name>
<evidence type="ECO:0000256" key="1">
    <source>
        <dbReference type="ARBA" id="ARBA00010605"/>
    </source>
</evidence>
<dbReference type="SUPFAM" id="SSF55658">
    <property type="entry name" value="L9 N-domain-like"/>
    <property type="match status" value="1"/>
</dbReference>
<dbReference type="GO" id="GO:0003735">
    <property type="term" value="F:structural constituent of ribosome"/>
    <property type="evidence" value="ECO:0007669"/>
    <property type="project" value="InterPro"/>
</dbReference>
<dbReference type="InterPro" id="IPR020070">
    <property type="entry name" value="Ribosomal_bL9_N"/>
</dbReference>
<evidence type="ECO:0000259" key="8">
    <source>
        <dbReference type="PROSITE" id="PS00651"/>
    </source>
</evidence>
<gene>
    <name evidence="7" type="primary">rplI</name>
    <name evidence="9" type="ORF">JFN93_01965</name>
</gene>
<dbReference type="GO" id="GO:0019843">
    <property type="term" value="F:rRNA binding"/>
    <property type="evidence" value="ECO:0007669"/>
    <property type="project" value="UniProtKB-UniRule"/>
</dbReference>
<dbReference type="InterPro" id="IPR036791">
    <property type="entry name" value="Ribosomal_bL9_C_sf"/>
</dbReference>
<keyword evidence="5 7" id="KW-0687">Ribonucleoprotein</keyword>
<evidence type="ECO:0000256" key="5">
    <source>
        <dbReference type="ARBA" id="ARBA00023274"/>
    </source>
</evidence>
<keyword evidence="10" id="KW-1185">Reference proteome</keyword>
<dbReference type="InterPro" id="IPR020594">
    <property type="entry name" value="Ribosomal_bL9_bac/chp"/>
</dbReference>
<dbReference type="PROSITE" id="PS00651">
    <property type="entry name" value="RIBOSOMAL_L9"/>
    <property type="match status" value="1"/>
</dbReference>
<dbReference type="Gene3D" id="3.40.5.10">
    <property type="entry name" value="Ribosomal protein L9, N-terminal domain"/>
    <property type="match status" value="1"/>
</dbReference>
<comment type="function">
    <text evidence="7">Binds to the 23S rRNA.</text>
</comment>
<evidence type="ECO:0000313" key="10">
    <source>
        <dbReference type="Proteomes" id="UP000636888"/>
    </source>
</evidence>
<evidence type="ECO:0000313" key="9">
    <source>
        <dbReference type="EMBL" id="MBJ6723463.1"/>
    </source>
</evidence>
<evidence type="ECO:0000256" key="3">
    <source>
        <dbReference type="ARBA" id="ARBA00022884"/>
    </source>
</evidence>
<dbReference type="PANTHER" id="PTHR21368">
    <property type="entry name" value="50S RIBOSOMAL PROTEIN L9"/>
    <property type="match status" value="1"/>
</dbReference>
<keyword evidence="3 7" id="KW-0694">RNA-binding</keyword>
<comment type="similarity">
    <text evidence="1 7">Belongs to the bacterial ribosomal protein bL9 family.</text>
</comment>
<evidence type="ECO:0000256" key="7">
    <source>
        <dbReference type="HAMAP-Rule" id="MF_00503"/>
    </source>
</evidence>
<dbReference type="InterPro" id="IPR000244">
    <property type="entry name" value="Ribosomal_bL9"/>
</dbReference>
<dbReference type="Gene3D" id="3.10.430.100">
    <property type="entry name" value="Ribosomal protein L9, C-terminal domain"/>
    <property type="match status" value="1"/>
</dbReference>
<organism evidence="9 10">
    <name type="scientific">Geomesophilobacter sediminis</name>
    <dbReference type="NCBI Taxonomy" id="2798584"/>
    <lineage>
        <taxon>Bacteria</taxon>
        <taxon>Pseudomonadati</taxon>
        <taxon>Thermodesulfobacteriota</taxon>
        <taxon>Desulfuromonadia</taxon>
        <taxon>Geobacterales</taxon>
        <taxon>Geobacteraceae</taxon>
        <taxon>Geomesophilobacter</taxon>
    </lineage>
</organism>
<dbReference type="InterPro" id="IPR009027">
    <property type="entry name" value="Ribosomal_bL9/RNase_H1_N"/>
</dbReference>
<sequence length="148" mass="16260">MKVILKENVENLGHIGDVVKVAPGYARNYLVPKGFAIEATEKNAKALEHAKRHLEYKKGKVLEGAKLLAGKIEAITLTLAHQAGSDDRLFGSVTNMELAEQLKEKGIEIDRKRIILAEPVKHLGEFTATVKLHPEVAATLKFAVTRAE</sequence>
<dbReference type="HAMAP" id="MF_00503">
    <property type="entry name" value="Ribosomal_bL9"/>
    <property type="match status" value="1"/>
</dbReference>
<dbReference type="GO" id="GO:0005840">
    <property type="term" value="C:ribosome"/>
    <property type="evidence" value="ECO:0007669"/>
    <property type="project" value="UniProtKB-KW"/>
</dbReference>
<dbReference type="FunFam" id="3.10.430.100:FF:000006">
    <property type="entry name" value="50S ribosomal protein L9"/>
    <property type="match status" value="1"/>
</dbReference>
<protein>
    <recommendedName>
        <fullName evidence="6 7">Large ribosomal subunit protein bL9</fullName>
    </recommendedName>
</protein>
<dbReference type="SUPFAM" id="SSF55653">
    <property type="entry name" value="Ribosomal protein L9 C-domain"/>
    <property type="match status" value="1"/>
</dbReference>
<dbReference type="InterPro" id="IPR020069">
    <property type="entry name" value="Ribosomal_bL9_C"/>
</dbReference>
<dbReference type="GO" id="GO:1990904">
    <property type="term" value="C:ribonucleoprotein complex"/>
    <property type="evidence" value="ECO:0007669"/>
    <property type="project" value="UniProtKB-KW"/>
</dbReference>
<dbReference type="Proteomes" id="UP000636888">
    <property type="component" value="Unassembled WGS sequence"/>
</dbReference>